<evidence type="ECO:0000313" key="1">
    <source>
        <dbReference type="EMBL" id="KDB50830.1"/>
    </source>
</evidence>
<evidence type="ECO:0000313" key="2">
    <source>
        <dbReference type="Proteomes" id="UP000026714"/>
    </source>
</evidence>
<keyword evidence="2" id="KW-1185">Reference proteome</keyword>
<dbReference type="NCBIfam" id="TIGR02165">
    <property type="entry name" value="cas5_6_GSU0054"/>
    <property type="match status" value="1"/>
</dbReference>
<dbReference type="Proteomes" id="UP000026714">
    <property type="component" value="Unassembled WGS sequence"/>
</dbReference>
<dbReference type="EMBL" id="AZRA01000109">
    <property type="protein sequence ID" value="KDB50830.1"/>
    <property type="molecule type" value="Genomic_DNA"/>
</dbReference>
<dbReference type="AlphaFoldDB" id="A0A059KHH2"/>
<organism evidence="1 2">
    <name type="scientific">Sphaerotilus natans subsp. natans DSM 6575</name>
    <dbReference type="NCBI Taxonomy" id="1286631"/>
    <lineage>
        <taxon>Bacteria</taxon>
        <taxon>Pseudomonadati</taxon>
        <taxon>Pseudomonadota</taxon>
        <taxon>Betaproteobacteria</taxon>
        <taxon>Burkholderiales</taxon>
        <taxon>Sphaerotilaceae</taxon>
        <taxon>Sphaerotilus</taxon>
    </lineage>
</organism>
<accession>A0A059KHH2</accession>
<comment type="caution">
    <text evidence="1">The sequence shown here is derived from an EMBL/GenBank/DDBJ whole genome shotgun (WGS) entry which is preliminary data.</text>
</comment>
<dbReference type="RefSeq" id="WP_081838270.1">
    <property type="nucleotide sequence ID" value="NZ_AZRA01000109.1"/>
</dbReference>
<dbReference type="STRING" id="34103.SAMN05421778_12535"/>
<protein>
    <recommendedName>
        <fullName evidence="3">Type I-U CRISPR-associated protein Cas5/Cas6</fullName>
    </recommendedName>
</protein>
<name>A0A059KHH2_9BURK</name>
<proteinExistence type="predicted"/>
<dbReference type="InterPro" id="IPR019089">
    <property type="entry name" value="Cas_GSU0054"/>
</dbReference>
<evidence type="ECO:0008006" key="3">
    <source>
        <dbReference type="Google" id="ProtNLM"/>
    </source>
</evidence>
<sequence length="420" mass="45926">MPACRLELVLELLLPHGLHPDTEWPPAPARLLRALGESALLEAHVPELSDWLLRQPAPHILAPDEGDPAQVRAVRYLWRIATEDAPPLDSDRLPVEPLALDGAAMLRLSLRSSASGFDRDGVVDPVQALPAGWRCWTPLRPSLPCLDEDRLLPVRAQAEGPPVFMTYRPTDARPRVALMACALQHDDGTPAGWRPGEPVRLAGMVRHALIACAGEDTALAAFAAGHVEHDPDGRVAVIPVPEIGAGHRDGRLRHLLLTVRPEHMQHLAMLLMAAPSPGLPLVDAHSGERLAWAVPLRDPRLVPVLRGWLRPSRCWSSVQPVILPGMDSGQARRTRKLILRALTHAGLDPDLVEQIDFGQTGFLPESIDYRSLFLKDRASWRRMPAVHVRLRLRAPVIGPIVLGQGRNAGVGTLVPCANPE</sequence>
<gene>
    <name evidence="1" type="ORF">X805_35740</name>
</gene>
<reference evidence="1 2" key="1">
    <citation type="journal article" date="2014" name="FEMS Microbiol. Ecol.">
        <title>Sphaerotilus natans encrusted with nanoball-shaped Fe(III) oxide minerals formed by nitrate-reducing mixotrophic Fe(II) oxidation.</title>
        <authorList>
            <person name="Park S."/>
            <person name="Kim D.H."/>
            <person name="Lee J.H."/>
            <person name="Hur H.G."/>
        </authorList>
    </citation>
    <scope>NUCLEOTIDE SEQUENCE [LARGE SCALE GENOMIC DNA]</scope>
    <source>
        <strain evidence="1 2">DSM 6575</strain>
    </source>
</reference>